<gene>
    <name evidence="2" type="ORF">A6R68_08346</name>
</gene>
<protein>
    <submittedName>
        <fullName evidence="2">Uncharacterized protein</fullName>
    </submittedName>
</protein>
<comment type="caution">
    <text evidence="2">The sequence shown here is derived from an EMBL/GenBank/DDBJ whole genome shotgun (WGS) entry which is preliminary data.</text>
</comment>
<feature type="compositionally biased region" description="Basic and acidic residues" evidence="1">
    <location>
        <begin position="1"/>
        <end position="11"/>
    </location>
</feature>
<evidence type="ECO:0000313" key="2">
    <source>
        <dbReference type="EMBL" id="OBS60539.1"/>
    </source>
</evidence>
<dbReference type="AlphaFoldDB" id="A0A1A6G3W4"/>
<accession>A0A1A6G3W4</accession>
<dbReference type="EMBL" id="LZPO01107545">
    <property type="protein sequence ID" value="OBS60539.1"/>
    <property type="molecule type" value="Genomic_DNA"/>
</dbReference>
<reference evidence="2 3" key="1">
    <citation type="submission" date="2016-06" db="EMBL/GenBank/DDBJ databases">
        <title>The Draft Genome Sequence and Annotation of the Desert Woodrat Neotoma lepida.</title>
        <authorList>
            <person name="Campbell M."/>
            <person name="Oakeson K.F."/>
            <person name="Yandell M."/>
            <person name="Halpert J.R."/>
            <person name="Dearing D."/>
        </authorList>
    </citation>
    <scope>NUCLEOTIDE SEQUENCE [LARGE SCALE GENOMIC DNA]</scope>
    <source>
        <strain evidence="2">417</strain>
        <tissue evidence="2">Liver</tissue>
    </source>
</reference>
<name>A0A1A6G3W4_NEOLE</name>
<evidence type="ECO:0000256" key="1">
    <source>
        <dbReference type="SAM" id="MobiDB-lite"/>
    </source>
</evidence>
<sequence length="103" mass="11679">MDVRLKKKDSEEEKEGNEEEKDSRDLLDSRDLRCFICGDAGHQTDVLPVAVESVVPTHQEEMYRSNASPQQPANPAVVFVPQRQLHSAEKVTFKESKTNQVLI</sequence>
<keyword evidence="3" id="KW-1185">Reference proteome</keyword>
<proteinExistence type="predicted"/>
<feature type="region of interest" description="Disordered" evidence="1">
    <location>
        <begin position="1"/>
        <end position="25"/>
    </location>
</feature>
<dbReference type="Proteomes" id="UP000092124">
    <property type="component" value="Unassembled WGS sequence"/>
</dbReference>
<organism evidence="2 3">
    <name type="scientific">Neotoma lepida</name>
    <name type="common">Desert woodrat</name>
    <dbReference type="NCBI Taxonomy" id="56216"/>
    <lineage>
        <taxon>Eukaryota</taxon>
        <taxon>Metazoa</taxon>
        <taxon>Chordata</taxon>
        <taxon>Craniata</taxon>
        <taxon>Vertebrata</taxon>
        <taxon>Euteleostomi</taxon>
        <taxon>Mammalia</taxon>
        <taxon>Eutheria</taxon>
        <taxon>Euarchontoglires</taxon>
        <taxon>Glires</taxon>
        <taxon>Rodentia</taxon>
        <taxon>Myomorpha</taxon>
        <taxon>Muroidea</taxon>
        <taxon>Cricetidae</taxon>
        <taxon>Neotominae</taxon>
        <taxon>Neotoma</taxon>
    </lineage>
</organism>
<dbReference type="STRING" id="56216.A0A1A6G3W4"/>
<evidence type="ECO:0000313" key="3">
    <source>
        <dbReference type="Proteomes" id="UP000092124"/>
    </source>
</evidence>